<sequence length="119" mass="13104">MAHEASQNIYMHFGQSRYRISKRKVIQTNPDPTDHVTGCSQARSKIEHSGSNGVCTNDRAGGDSILQNNFPVTGSFDMVPPLRENLFVFVGLAAQGDSRDSHLISGQIPTIISDFEVRQ</sequence>
<dbReference type="EMBL" id="JARJCW010000049">
    <property type="protein sequence ID" value="KAJ7203816.1"/>
    <property type="molecule type" value="Genomic_DNA"/>
</dbReference>
<reference evidence="1" key="1">
    <citation type="submission" date="2023-03" db="EMBL/GenBank/DDBJ databases">
        <title>Massive genome expansion in bonnet fungi (Mycena s.s.) driven by repeated elements and novel gene families across ecological guilds.</title>
        <authorList>
            <consortium name="Lawrence Berkeley National Laboratory"/>
            <person name="Harder C.B."/>
            <person name="Miyauchi S."/>
            <person name="Viragh M."/>
            <person name="Kuo A."/>
            <person name="Thoen E."/>
            <person name="Andreopoulos B."/>
            <person name="Lu D."/>
            <person name="Skrede I."/>
            <person name="Drula E."/>
            <person name="Henrissat B."/>
            <person name="Morin E."/>
            <person name="Kohler A."/>
            <person name="Barry K."/>
            <person name="LaButti K."/>
            <person name="Morin E."/>
            <person name="Salamov A."/>
            <person name="Lipzen A."/>
            <person name="Mereny Z."/>
            <person name="Hegedus B."/>
            <person name="Baldrian P."/>
            <person name="Stursova M."/>
            <person name="Weitz H."/>
            <person name="Taylor A."/>
            <person name="Grigoriev I.V."/>
            <person name="Nagy L.G."/>
            <person name="Martin F."/>
            <person name="Kauserud H."/>
        </authorList>
    </citation>
    <scope>NUCLEOTIDE SEQUENCE</scope>
    <source>
        <strain evidence="1">9144</strain>
    </source>
</reference>
<evidence type="ECO:0000313" key="2">
    <source>
        <dbReference type="Proteomes" id="UP001219525"/>
    </source>
</evidence>
<evidence type="ECO:0000313" key="1">
    <source>
        <dbReference type="EMBL" id="KAJ7203816.1"/>
    </source>
</evidence>
<proteinExistence type="predicted"/>
<gene>
    <name evidence="1" type="ORF">GGX14DRAFT_398570</name>
</gene>
<name>A0AAD6YDE5_9AGAR</name>
<accession>A0AAD6YDE5</accession>
<dbReference type="Proteomes" id="UP001219525">
    <property type="component" value="Unassembled WGS sequence"/>
</dbReference>
<dbReference type="AlphaFoldDB" id="A0AAD6YDE5"/>
<comment type="caution">
    <text evidence="1">The sequence shown here is derived from an EMBL/GenBank/DDBJ whole genome shotgun (WGS) entry which is preliminary data.</text>
</comment>
<organism evidence="1 2">
    <name type="scientific">Mycena pura</name>
    <dbReference type="NCBI Taxonomy" id="153505"/>
    <lineage>
        <taxon>Eukaryota</taxon>
        <taxon>Fungi</taxon>
        <taxon>Dikarya</taxon>
        <taxon>Basidiomycota</taxon>
        <taxon>Agaricomycotina</taxon>
        <taxon>Agaricomycetes</taxon>
        <taxon>Agaricomycetidae</taxon>
        <taxon>Agaricales</taxon>
        <taxon>Marasmiineae</taxon>
        <taxon>Mycenaceae</taxon>
        <taxon>Mycena</taxon>
    </lineage>
</organism>
<keyword evidence="2" id="KW-1185">Reference proteome</keyword>
<protein>
    <submittedName>
        <fullName evidence="1">Uncharacterized protein</fullName>
    </submittedName>
</protein>